<proteinExistence type="predicted"/>
<evidence type="ECO:0000313" key="3">
    <source>
        <dbReference type="Proteomes" id="UP000238426"/>
    </source>
</evidence>
<comment type="caution">
    <text evidence="2">The sequence shown here is derived from an EMBL/GenBank/DDBJ whole genome shotgun (WGS) entry which is preliminary data.</text>
</comment>
<keyword evidence="3" id="KW-1185">Reference proteome</keyword>
<name>A0A2T1NE90_9FLAO</name>
<keyword evidence="1" id="KW-0732">Signal</keyword>
<dbReference type="Proteomes" id="UP000238426">
    <property type="component" value="Unassembled WGS sequence"/>
</dbReference>
<evidence type="ECO:0000313" key="2">
    <source>
        <dbReference type="EMBL" id="PSG90740.1"/>
    </source>
</evidence>
<feature type="chain" id="PRO_5015411489" description="DUF3298 domain-containing protein" evidence="1">
    <location>
        <begin position="21"/>
        <end position="177"/>
    </location>
</feature>
<dbReference type="RefSeq" id="WP_106462881.1">
    <property type="nucleotide sequence ID" value="NZ_PXOQ01000007.1"/>
</dbReference>
<gene>
    <name evidence="2" type="ORF">C7H52_05555</name>
</gene>
<dbReference type="OrthoDB" id="894173at2"/>
<feature type="signal peptide" evidence="1">
    <location>
        <begin position="1"/>
        <end position="20"/>
    </location>
</feature>
<protein>
    <recommendedName>
        <fullName evidence="4">DUF3298 domain-containing protein</fullName>
    </recommendedName>
</protein>
<evidence type="ECO:0000256" key="1">
    <source>
        <dbReference type="SAM" id="SignalP"/>
    </source>
</evidence>
<dbReference type="AlphaFoldDB" id="A0A2T1NE90"/>
<evidence type="ECO:0008006" key="4">
    <source>
        <dbReference type="Google" id="ProtNLM"/>
    </source>
</evidence>
<sequence>MKYTLIILTLLLTFSFKVKAQETDLKIVCNESTKKDPEYSDDIIIKTCEFKNHLFKSTGIADYKGRYSYKYELFQIDKKDTIKVKNSDFFNQKAIRLEKLINQKLKTGYESNSKIPEISDCMKWIDFRYYELNEFGISFTDKNQVEFSVDYGIGSACFNISSSSIILELSEIEKYLK</sequence>
<reference evidence="2 3" key="1">
    <citation type="submission" date="2018-03" db="EMBL/GenBank/DDBJ databases">
        <title>Mesoflavibacter sp. HG37 and Mesoflavibacter sp. HG96 sp.nov., two marine bacteria isolated from seawater of Western Pacific Ocean.</title>
        <authorList>
            <person name="Cheng H."/>
            <person name="Wu Y.-H."/>
            <person name="Guo L.-L."/>
            <person name="Xu X.-W."/>
        </authorList>
    </citation>
    <scope>NUCLEOTIDE SEQUENCE [LARGE SCALE GENOMIC DNA]</scope>
    <source>
        <strain evidence="2 3">KCTC 32269</strain>
    </source>
</reference>
<dbReference type="EMBL" id="PXOQ01000007">
    <property type="protein sequence ID" value="PSG90740.1"/>
    <property type="molecule type" value="Genomic_DNA"/>
</dbReference>
<organism evidence="2 3">
    <name type="scientific">Aurantibacter aestuarii</name>
    <dbReference type="NCBI Taxonomy" id="1266046"/>
    <lineage>
        <taxon>Bacteria</taxon>
        <taxon>Pseudomonadati</taxon>
        <taxon>Bacteroidota</taxon>
        <taxon>Flavobacteriia</taxon>
        <taxon>Flavobacteriales</taxon>
        <taxon>Flavobacteriaceae</taxon>
        <taxon>Aurantibacter</taxon>
    </lineage>
</organism>
<accession>A0A2T1NE90</accession>